<evidence type="ECO:0000313" key="1">
    <source>
        <dbReference type="EMBL" id="CAE0531895.1"/>
    </source>
</evidence>
<organism evidence="1">
    <name type="scientific">Strombidinopsis acuminata</name>
    <dbReference type="NCBI Taxonomy" id="141414"/>
    <lineage>
        <taxon>Eukaryota</taxon>
        <taxon>Sar</taxon>
        <taxon>Alveolata</taxon>
        <taxon>Ciliophora</taxon>
        <taxon>Intramacronucleata</taxon>
        <taxon>Spirotrichea</taxon>
        <taxon>Choreotrichia</taxon>
        <taxon>Choreotrichida</taxon>
        <taxon>Strombidinopsidae</taxon>
        <taxon>Strombidinopsis</taxon>
    </lineage>
</organism>
<proteinExistence type="predicted"/>
<gene>
    <name evidence="1" type="ORF">SACU0126_LOCUS6195</name>
</gene>
<sequence>MVSDGDGVGRQRGCSGEFVVMVIVVSSGNPTAAIVAEGLEASSSLVAVQGDSLGLVYPRPLLSVGCLGWSDIFSQSFSRRAWASVLGLRTNEASSSAQMPLASTD</sequence>
<protein>
    <submittedName>
        <fullName evidence="1">Uncharacterized protein</fullName>
    </submittedName>
</protein>
<dbReference type="EMBL" id="HBIQ01018834">
    <property type="protein sequence ID" value="CAE0531895.1"/>
    <property type="molecule type" value="Transcribed_RNA"/>
</dbReference>
<dbReference type="AlphaFoldDB" id="A0A7S3RQI0"/>
<accession>A0A7S3RQI0</accession>
<reference evidence="1" key="1">
    <citation type="submission" date="2021-01" db="EMBL/GenBank/DDBJ databases">
        <authorList>
            <person name="Corre E."/>
            <person name="Pelletier E."/>
            <person name="Niang G."/>
            <person name="Scheremetjew M."/>
            <person name="Finn R."/>
            <person name="Kale V."/>
            <person name="Holt S."/>
            <person name="Cochrane G."/>
            <person name="Meng A."/>
            <person name="Brown T."/>
            <person name="Cohen L."/>
        </authorList>
    </citation>
    <scope>NUCLEOTIDE SEQUENCE</scope>
    <source>
        <strain evidence="1">SPMC142</strain>
    </source>
</reference>
<name>A0A7S3RQI0_9SPIT</name>